<protein>
    <submittedName>
        <fullName evidence="1">Uncharacterized protein</fullName>
    </submittedName>
</protein>
<dbReference type="GeneID" id="64704940"/>
<dbReference type="Proteomes" id="UP000823399">
    <property type="component" value="Unassembled WGS sequence"/>
</dbReference>
<evidence type="ECO:0000313" key="1">
    <source>
        <dbReference type="EMBL" id="KAG2086378.1"/>
    </source>
</evidence>
<evidence type="ECO:0000313" key="2">
    <source>
        <dbReference type="Proteomes" id="UP000823399"/>
    </source>
</evidence>
<comment type="caution">
    <text evidence="1">The sequence shown here is derived from an EMBL/GenBank/DDBJ whole genome shotgun (WGS) entry which is preliminary data.</text>
</comment>
<dbReference type="AlphaFoldDB" id="A0A9P7ERP8"/>
<name>A0A9P7ERP8_9AGAM</name>
<organism evidence="1 2">
    <name type="scientific">Suillus discolor</name>
    <dbReference type="NCBI Taxonomy" id="1912936"/>
    <lineage>
        <taxon>Eukaryota</taxon>
        <taxon>Fungi</taxon>
        <taxon>Dikarya</taxon>
        <taxon>Basidiomycota</taxon>
        <taxon>Agaricomycotina</taxon>
        <taxon>Agaricomycetes</taxon>
        <taxon>Agaricomycetidae</taxon>
        <taxon>Boletales</taxon>
        <taxon>Suillineae</taxon>
        <taxon>Suillaceae</taxon>
        <taxon>Suillus</taxon>
    </lineage>
</organism>
<keyword evidence="2" id="KW-1185">Reference proteome</keyword>
<accession>A0A9P7ERP8</accession>
<dbReference type="RefSeq" id="XP_041284897.1">
    <property type="nucleotide sequence ID" value="XM_041442681.1"/>
</dbReference>
<dbReference type="OrthoDB" id="2680724at2759"/>
<reference evidence="1" key="1">
    <citation type="journal article" date="2020" name="New Phytol.">
        <title>Comparative genomics reveals dynamic genome evolution in host specialist ectomycorrhizal fungi.</title>
        <authorList>
            <person name="Lofgren L.A."/>
            <person name="Nguyen N.H."/>
            <person name="Vilgalys R."/>
            <person name="Ruytinx J."/>
            <person name="Liao H.L."/>
            <person name="Branco S."/>
            <person name="Kuo A."/>
            <person name="LaButti K."/>
            <person name="Lipzen A."/>
            <person name="Andreopoulos W."/>
            <person name="Pangilinan J."/>
            <person name="Riley R."/>
            <person name="Hundley H."/>
            <person name="Na H."/>
            <person name="Barry K."/>
            <person name="Grigoriev I.V."/>
            <person name="Stajich J.E."/>
            <person name="Kennedy P.G."/>
        </authorList>
    </citation>
    <scope>NUCLEOTIDE SEQUENCE</scope>
    <source>
        <strain evidence="1">FC423</strain>
    </source>
</reference>
<gene>
    <name evidence="1" type="ORF">F5147DRAFT_781641</name>
</gene>
<proteinExistence type="predicted"/>
<dbReference type="EMBL" id="JABBWM010000146">
    <property type="protein sequence ID" value="KAG2086378.1"/>
    <property type="molecule type" value="Genomic_DNA"/>
</dbReference>
<sequence>MNLLIIDHLAVVIIFEHSFYIFDKWRYLHHQQGSVPSFYVALKQYLASVHADAVREAASAAAQAYEEAVATAAQAYEEAMATATHAYEEAVRTAVYPYQRNLPAWMAKLPFKPLKRKAKEAFERSQAKEREAFKYSQVKKRESLCSQAKAELIKIILEITLNHRLHMFHRHVVAALPLIHLSSARP</sequence>